<gene>
    <name evidence="2" type="ORF">PR048_009136</name>
</gene>
<evidence type="ECO:0000313" key="2">
    <source>
        <dbReference type="EMBL" id="KAJ8889636.1"/>
    </source>
</evidence>
<dbReference type="Proteomes" id="UP001159363">
    <property type="component" value="Chromosome 3"/>
</dbReference>
<protein>
    <recommendedName>
        <fullName evidence="4">Secreted protein</fullName>
    </recommendedName>
</protein>
<keyword evidence="1" id="KW-0732">Signal</keyword>
<reference evidence="2 3" key="1">
    <citation type="submission" date="2023-02" db="EMBL/GenBank/DDBJ databases">
        <title>LHISI_Scaffold_Assembly.</title>
        <authorList>
            <person name="Stuart O.P."/>
            <person name="Cleave R."/>
            <person name="Magrath M.J.L."/>
            <person name="Mikheyev A.S."/>
        </authorList>
    </citation>
    <scope>NUCLEOTIDE SEQUENCE [LARGE SCALE GENOMIC DNA]</scope>
    <source>
        <strain evidence="2">Daus_M_001</strain>
        <tissue evidence="2">Leg muscle</tissue>
    </source>
</reference>
<accession>A0ABQ9HZ29</accession>
<organism evidence="2 3">
    <name type="scientific">Dryococelus australis</name>
    <dbReference type="NCBI Taxonomy" id="614101"/>
    <lineage>
        <taxon>Eukaryota</taxon>
        <taxon>Metazoa</taxon>
        <taxon>Ecdysozoa</taxon>
        <taxon>Arthropoda</taxon>
        <taxon>Hexapoda</taxon>
        <taxon>Insecta</taxon>
        <taxon>Pterygota</taxon>
        <taxon>Neoptera</taxon>
        <taxon>Polyneoptera</taxon>
        <taxon>Phasmatodea</taxon>
        <taxon>Verophasmatodea</taxon>
        <taxon>Anareolatae</taxon>
        <taxon>Phasmatidae</taxon>
        <taxon>Eurycanthinae</taxon>
        <taxon>Dryococelus</taxon>
    </lineage>
</organism>
<dbReference type="EMBL" id="JARBHB010000003">
    <property type="protein sequence ID" value="KAJ8889636.1"/>
    <property type="molecule type" value="Genomic_DNA"/>
</dbReference>
<comment type="caution">
    <text evidence="2">The sequence shown here is derived from an EMBL/GenBank/DDBJ whole genome shotgun (WGS) entry which is preliminary data.</text>
</comment>
<keyword evidence="3" id="KW-1185">Reference proteome</keyword>
<feature type="signal peptide" evidence="1">
    <location>
        <begin position="1"/>
        <end position="17"/>
    </location>
</feature>
<name>A0ABQ9HZ29_9NEOP</name>
<feature type="chain" id="PRO_5047206179" description="Secreted protein" evidence="1">
    <location>
        <begin position="18"/>
        <end position="67"/>
    </location>
</feature>
<proteinExistence type="predicted"/>
<evidence type="ECO:0008006" key="4">
    <source>
        <dbReference type="Google" id="ProtNLM"/>
    </source>
</evidence>
<evidence type="ECO:0000256" key="1">
    <source>
        <dbReference type="SAM" id="SignalP"/>
    </source>
</evidence>
<sequence>MRKIWLTFLLDVLNVRAACSLTAVPCDMEKLRNWAIEIQSCLAAEREFVTVNSRKEFGLAAGYEWRC</sequence>
<evidence type="ECO:0000313" key="3">
    <source>
        <dbReference type="Proteomes" id="UP001159363"/>
    </source>
</evidence>